<accession>A0AAW1RLM3</accession>
<protein>
    <submittedName>
        <fullName evidence="1">Uncharacterized protein</fullName>
    </submittedName>
</protein>
<keyword evidence="2" id="KW-1185">Reference proteome</keyword>
<reference evidence="1 2" key="1">
    <citation type="journal article" date="2024" name="Nat. Commun.">
        <title>Phylogenomics reveals the evolutionary origins of lichenization in chlorophyte algae.</title>
        <authorList>
            <person name="Puginier C."/>
            <person name="Libourel C."/>
            <person name="Otte J."/>
            <person name="Skaloud P."/>
            <person name="Haon M."/>
            <person name="Grisel S."/>
            <person name="Petersen M."/>
            <person name="Berrin J.G."/>
            <person name="Delaux P.M."/>
            <person name="Dal Grande F."/>
            <person name="Keller J."/>
        </authorList>
    </citation>
    <scope>NUCLEOTIDE SEQUENCE [LARGE SCALE GENOMIC DNA]</scope>
    <source>
        <strain evidence="1 2">SAG 2145</strain>
    </source>
</reference>
<name>A0AAW1RLM3_9CHLO</name>
<dbReference type="AlphaFoldDB" id="A0AAW1RLM3"/>
<proteinExistence type="predicted"/>
<sequence length="193" mass="21391">MGMVFCFDSKQVPRHLSNYSTYRWSTSIRSLLRIVRGKGSRDQYLTSASTVAPKPAAQPAAPYGKAAHAAVLPSETDIQATATQPVQRTRAIGFARAACGRFEAHWEVLMVDFPVWGSGLTLSEAEKDAVDQLQQYWARDGRGPTLPAPSTGETSRKMTLHKVALLQQERPNERLPAFSEYTMYIGRLAVYPC</sequence>
<dbReference type="EMBL" id="JALJOS010000009">
    <property type="protein sequence ID" value="KAK9834697.1"/>
    <property type="molecule type" value="Genomic_DNA"/>
</dbReference>
<evidence type="ECO:0000313" key="1">
    <source>
        <dbReference type="EMBL" id="KAK9834697.1"/>
    </source>
</evidence>
<gene>
    <name evidence="1" type="ORF">WJX74_007770</name>
</gene>
<comment type="caution">
    <text evidence="1">The sequence shown here is derived from an EMBL/GenBank/DDBJ whole genome shotgun (WGS) entry which is preliminary data.</text>
</comment>
<dbReference type="Proteomes" id="UP001438707">
    <property type="component" value="Unassembled WGS sequence"/>
</dbReference>
<organism evidence="1 2">
    <name type="scientific">Apatococcus lobatus</name>
    <dbReference type="NCBI Taxonomy" id="904363"/>
    <lineage>
        <taxon>Eukaryota</taxon>
        <taxon>Viridiplantae</taxon>
        <taxon>Chlorophyta</taxon>
        <taxon>core chlorophytes</taxon>
        <taxon>Trebouxiophyceae</taxon>
        <taxon>Chlorellales</taxon>
        <taxon>Chlorellaceae</taxon>
        <taxon>Apatococcus</taxon>
    </lineage>
</organism>
<evidence type="ECO:0000313" key="2">
    <source>
        <dbReference type="Proteomes" id="UP001438707"/>
    </source>
</evidence>